<evidence type="ECO:0000313" key="6">
    <source>
        <dbReference type="EMBL" id="UKJ87971.2"/>
    </source>
</evidence>
<dbReference type="OrthoDB" id="1700726at2759"/>
<name>A0A976QRN6_THEOR</name>
<evidence type="ECO:0000313" key="7">
    <source>
        <dbReference type="Proteomes" id="UP000244803"/>
    </source>
</evidence>
<evidence type="ECO:0000256" key="3">
    <source>
        <dbReference type="ARBA" id="ARBA00022741"/>
    </source>
</evidence>
<organism evidence="6 7">
    <name type="scientific">Theileria orientalis</name>
    <dbReference type="NCBI Taxonomy" id="68886"/>
    <lineage>
        <taxon>Eukaryota</taxon>
        <taxon>Sar</taxon>
        <taxon>Alveolata</taxon>
        <taxon>Apicomplexa</taxon>
        <taxon>Aconoidasida</taxon>
        <taxon>Piroplasmida</taxon>
        <taxon>Theileriidae</taxon>
        <taxon>Theileria</taxon>
    </lineage>
</organism>
<dbReference type="Pfam" id="PF00501">
    <property type="entry name" value="AMP-binding"/>
    <property type="match status" value="1"/>
</dbReference>
<protein>
    <submittedName>
        <fullName evidence="6">Long-chain-fatty-acid--CoA ligase 5</fullName>
        <ecNumber evidence="6">6.2.1.3</ecNumber>
    </submittedName>
</protein>
<dbReference type="SUPFAM" id="SSF52058">
    <property type="entry name" value="L domain-like"/>
    <property type="match status" value="1"/>
</dbReference>
<reference evidence="6" key="1">
    <citation type="submission" date="2022-07" db="EMBL/GenBank/DDBJ databases">
        <title>Evaluation of T. orientalis genome assembly methods using nanopore sequencing and analysis of variation between genomes.</title>
        <authorList>
            <person name="Yam J."/>
            <person name="Micallef M.L."/>
            <person name="Liu M."/>
            <person name="Djordjevic S.P."/>
            <person name="Bogema D.R."/>
            <person name="Jenkins C."/>
        </authorList>
    </citation>
    <scope>NUCLEOTIDE SEQUENCE</scope>
    <source>
        <strain evidence="6">Fish Creek</strain>
    </source>
</reference>
<dbReference type="InterPro" id="IPR001611">
    <property type="entry name" value="Leu-rich_rpt"/>
</dbReference>
<dbReference type="InterPro" id="IPR017703">
    <property type="entry name" value="YgfZ/GCV_T_CS"/>
</dbReference>
<keyword evidence="1" id="KW-0433">Leucine-rich repeat</keyword>
<dbReference type="Gene3D" id="3.40.50.12780">
    <property type="entry name" value="N-terminal domain of ligase-like"/>
    <property type="match status" value="1"/>
</dbReference>
<dbReference type="Gene3D" id="2.40.30.160">
    <property type="match status" value="1"/>
</dbReference>
<dbReference type="GO" id="GO:0004467">
    <property type="term" value="F:long-chain fatty acid-CoA ligase activity"/>
    <property type="evidence" value="ECO:0007669"/>
    <property type="project" value="UniProtKB-EC"/>
</dbReference>
<dbReference type="GO" id="GO:0016020">
    <property type="term" value="C:membrane"/>
    <property type="evidence" value="ECO:0007669"/>
    <property type="project" value="TreeGrafter"/>
</dbReference>
<dbReference type="SUPFAM" id="SSF56801">
    <property type="entry name" value="Acetyl-CoA synthetase-like"/>
    <property type="match status" value="1"/>
</dbReference>
<dbReference type="GO" id="GO:0005783">
    <property type="term" value="C:endoplasmic reticulum"/>
    <property type="evidence" value="ECO:0007669"/>
    <property type="project" value="TreeGrafter"/>
</dbReference>
<dbReference type="InterPro" id="IPR000873">
    <property type="entry name" value="AMP-dep_synth/lig_dom"/>
</dbReference>
<dbReference type="EC" id="6.2.1.3" evidence="6"/>
<keyword evidence="6" id="KW-0436">Ligase</keyword>
<evidence type="ECO:0000256" key="2">
    <source>
        <dbReference type="ARBA" id="ARBA00022737"/>
    </source>
</evidence>
<dbReference type="NCBIfam" id="TIGR03317">
    <property type="entry name" value="ygfZ_signature"/>
    <property type="match status" value="1"/>
</dbReference>
<proteinExistence type="predicted"/>
<dbReference type="InterPro" id="IPR042099">
    <property type="entry name" value="ANL_N_sf"/>
</dbReference>
<dbReference type="SUPFAM" id="SSF103025">
    <property type="entry name" value="Folate-binding domain"/>
    <property type="match status" value="1"/>
</dbReference>
<evidence type="ECO:0000259" key="5">
    <source>
        <dbReference type="Pfam" id="PF00501"/>
    </source>
</evidence>
<evidence type="ECO:0000256" key="1">
    <source>
        <dbReference type="ARBA" id="ARBA00022614"/>
    </source>
</evidence>
<evidence type="ECO:0000256" key="4">
    <source>
        <dbReference type="ARBA" id="ARBA00022840"/>
    </source>
</evidence>
<dbReference type="PROSITE" id="PS51450">
    <property type="entry name" value="LRR"/>
    <property type="match status" value="4"/>
</dbReference>
<dbReference type="Proteomes" id="UP000244803">
    <property type="component" value="Chromosome 1"/>
</dbReference>
<dbReference type="AlphaFoldDB" id="A0A976QRN6"/>
<sequence length="1117" mass="125916">MKYTYSVPIEGSEEDGYTAVHRNPHYKDKLLSCEDYFDGKVQTGWDVFQRGLSLSENSPCIGKRTVKGGVLGDFEFLTYREVEKMVKDVGSGLLHLNKFKEVTLKEFNNAKIKMLGIYSVNTPEWLMCEQVCNAFGLTLVPLYDTLGEQSTEYIINTTELSVVVCDNKCAFKLMNLMPRLKTSLSLVVVIGVDNVDPELNYKNVLFMTWSEVVQCGRNNPKEFTPAKPTDVNTISYTSGVSGVPKGVIVSQYQHTSLVVIVNRIVCDHKTTGIDSPRVHLSYLPLSHMYERLYISCSYIEGSVVGVFSGDVRNVLDDIKTLKPNVFPSVPRLYMRIHDKVFSTVSQKNFLVKMLFNMGLNSKLKKIRKSGEVTHKVWDKILFKKFKRLLGGNVEWMLTGSAPLSPKVFDNIRALFSIPLISGYGLTETCAGAFHTEKYDSDSSHVGGPVATMEFRLKSLPDFNYYVTDKNPRGELLLRGYNIVKSYYRNDETNRESFENGWFLTGDIAELLPNGALRIIDRRKNIFKLSQVDYRMDDEENKLDLAKISGIVKDGDITKCKTLILNDGGITQVEELYSMKSLEKVTLCNNKIKDLRNVPNLSKLANLEVLILSHNNIESFKSPNTFMNKLKKITLSHNKLREFPISDKYPVLTELRLNSNKILSLPNNLELYSCLKILDLGNNQIVNLRGLYKLSNLKDLNLSNNPSVDVKEVLSNLKQLKIYNSHPIAYYEKGDSESANSTTNSDSNVATIKSAESNSVTSTNSLVGSTVSNNKSNRIRRRRGLVTTDLNLINTAEIRPTVFLSSLGYIACESFVFRHEDSYYLDTLKLNCGNLLHILKRRKLGSKVNIGVIDSQVYVKPPAVIRSLIDDGSSDCADGGSMKSDLLKFLDVRNRFFGHRYYELLDDVNVEDAINCTSTPYSMEMGPYEKTMILNCFLLDFLFNAGGNASATSKVDAGKVMLFDLNLDKFNYVNHNKGCYVGQETVNRILNKILINKYRMYLLLNKDRVGNTTTGTNISDTSDGVMDELNELKLVECLMKSHGNCDKHSMYVLIKSLMSDLRPASLTQINDGIKGLIDSKKLIFLVLFDDFGFILLNRNTAIGEMNINNRVYSLHSVT</sequence>
<dbReference type="PANTHER" id="PTHR43272">
    <property type="entry name" value="LONG-CHAIN-FATTY-ACID--COA LIGASE"/>
    <property type="match status" value="1"/>
</dbReference>
<accession>A0A976QRN6</accession>
<dbReference type="EMBL" id="CP056065">
    <property type="protein sequence ID" value="UKJ87971.2"/>
    <property type="molecule type" value="Genomic_DNA"/>
</dbReference>
<dbReference type="PANTHER" id="PTHR43272:SF33">
    <property type="entry name" value="AMP-BINDING DOMAIN-CONTAINING PROTEIN-RELATED"/>
    <property type="match status" value="1"/>
</dbReference>
<dbReference type="InterPro" id="IPR032675">
    <property type="entry name" value="LRR_dom_sf"/>
</dbReference>
<dbReference type="GO" id="GO:0005524">
    <property type="term" value="F:ATP binding"/>
    <property type="evidence" value="ECO:0007669"/>
    <property type="project" value="UniProtKB-KW"/>
</dbReference>
<dbReference type="SMART" id="SM00369">
    <property type="entry name" value="LRR_TYP"/>
    <property type="match status" value="4"/>
</dbReference>
<dbReference type="InterPro" id="IPR003591">
    <property type="entry name" value="Leu-rich_rpt_typical-subtyp"/>
</dbReference>
<dbReference type="Gene3D" id="3.80.10.10">
    <property type="entry name" value="Ribonuclease Inhibitor"/>
    <property type="match status" value="2"/>
</dbReference>
<feature type="domain" description="AMP-dependent synthetase/ligase" evidence="5">
    <location>
        <begin position="73"/>
        <end position="487"/>
    </location>
</feature>
<gene>
    <name evidence="6" type="ORF">MACJ_000413</name>
</gene>
<keyword evidence="2" id="KW-0677">Repeat</keyword>
<keyword evidence="3" id="KW-0547">Nucleotide-binding</keyword>
<keyword evidence="4" id="KW-0067">ATP-binding</keyword>